<keyword evidence="6" id="KW-1185">Reference proteome</keyword>
<dbReference type="GO" id="GO:0016616">
    <property type="term" value="F:oxidoreductase activity, acting on the CH-OH group of donors, NAD or NADP as acceptor"/>
    <property type="evidence" value="ECO:0007669"/>
    <property type="project" value="UniProtKB-ARBA"/>
</dbReference>
<dbReference type="SUPFAM" id="SSF51430">
    <property type="entry name" value="NAD(P)-linked oxidoreductase"/>
    <property type="match status" value="1"/>
</dbReference>
<dbReference type="InterPro" id="IPR023210">
    <property type="entry name" value="NADP_OxRdtase_dom"/>
</dbReference>
<dbReference type="Pfam" id="PF00248">
    <property type="entry name" value="Aldo_ket_red"/>
    <property type="match status" value="1"/>
</dbReference>
<reference evidence="5 6" key="1">
    <citation type="submission" date="2018-11" db="EMBL/GenBank/DDBJ databases">
        <title>Genome sequence of Saitozyma podzolica DSM 27192.</title>
        <authorList>
            <person name="Aliyu H."/>
            <person name="Gorte O."/>
            <person name="Ochsenreither K."/>
        </authorList>
    </citation>
    <scope>NUCLEOTIDE SEQUENCE [LARGE SCALE GENOMIC DNA]</scope>
    <source>
        <strain evidence="5 6">DSM 27192</strain>
    </source>
</reference>
<name>A0A427YP97_9TREE</name>
<evidence type="ECO:0000256" key="3">
    <source>
        <dbReference type="ARBA" id="ARBA00023002"/>
    </source>
</evidence>
<evidence type="ECO:0000256" key="1">
    <source>
        <dbReference type="ARBA" id="ARBA00007905"/>
    </source>
</evidence>
<dbReference type="Gene3D" id="3.20.20.100">
    <property type="entry name" value="NADP-dependent oxidoreductase domain"/>
    <property type="match status" value="1"/>
</dbReference>
<evidence type="ECO:0000313" key="5">
    <source>
        <dbReference type="EMBL" id="RSH92932.1"/>
    </source>
</evidence>
<dbReference type="STRING" id="1890683.A0A427YP97"/>
<sequence>MVRNIKLNDGKSIPAVAWGNGTGGLSAAGKKAVDTGALALREGIRHIDTAQSYRTEEETGLAIKAAGADRKAVFQQQHPDHPEGIKSSVTDSISKLGFIPDLLLIHSPFVPAHGKIAVFWQILESLVEDGTLKGASLGVSNFRPQDLEEVLKIAKIKPVVNLQSFPEFSSPGLHLKELEYHPYVLNHLDPVLAIQAKHGIVSESYGPLTPLLRHPTGGPLKPVLQRIAQRLSKDTGKPVDDATVLLLWTVQKGVVAVTTSGNPDNIKKLVEVDSLPDLTDAELKEIEEVGRKVHFRHYKEHMTKDFPEPDLPQDV</sequence>
<dbReference type="InterPro" id="IPR036812">
    <property type="entry name" value="NAD(P)_OxRdtase_dom_sf"/>
</dbReference>
<gene>
    <name evidence="5" type="ORF">EHS25_008378</name>
</gene>
<dbReference type="Proteomes" id="UP000279259">
    <property type="component" value="Unassembled WGS sequence"/>
</dbReference>
<evidence type="ECO:0000313" key="6">
    <source>
        <dbReference type="Proteomes" id="UP000279259"/>
    </source>
</evidence>
<evidence type="ECO:0000259" key="4">
    <source>
        <dbReference type="Pfam" id="PF00248"/>
    </source>
</evidence>
<organism evidence="5 6">
    <name type="scientific">Saitozyma podzolica</name>
    <dbReference type="NCBI Taxonomy" id="1890683"/>
    <lineage>
        <taxon>Eukaryota</taxon>
        <taxon>Fungi</taxon>
        <taxon>Dikarya</taxon>
        <taxon>Basidiomycota</taxon>
        <taxon>Agaricomycotina</taxon>
        <taxon>Tremellomycetes</taxon>
        <taxon>Tremellales</taxon>
        <taxon>Trimorphomycetaceae</taxon>
        <taxon>Saitozyma</taxon>
    </lineage>
</organism>
<evidence type="ECO:0000256" key="2">
    <source>
        <dbReference type="ARBA" id="ARBA00022857"/>
    </source>
</evidence>
<dbReference type="EMBL" id="RSCD01000005">
    <property type="protein sequence ID" value="RSH92932.1"/>
    <property type="molecule type" value="Genomic_DNA"/>
</dbReference>
<dbReference type="InterPro" id="IPR020471">
    <property type="entry name" value="AKR"/>
</dbReference>
<comment type="similarity">
    <text evidence="1">Belongs to the aldo/keto reductase family.</text>
</comment>
<accession>A0A427YP97</accession>
<keyword evidence="3" id="KW-0560">Oxidoreductase</keyword>
<feature type="domain" description="NADP-dependent oxidoreductase" evidence="4">
    <location>
        <begin position="19"/>
        <end position="289"/>
    </location>
</feature>
<dbReference type="PRINTS" id="PR00069">
    <property type="entry name" value="ALDKETRDTASE"/>
</dbReference>
<proteinExistence type="inferred from homology"/>
<comment type="caution">
    <text evidence="5">The sequence shown here is derived from an EMBL/GenBank/DDBJ whole genome shotgun (WGS) entry which is preliminary data.</text>
</comment>
<dbReference type="PANTHER" id="PTHR43827">
    <property type="entry name" value="2,5-DIKETO-D-GLUCONIC ACID REDUCTASE"/>
    <property type="match status" value="1"/>
</dbReference>
<dbReference type="OrthoDB" id="416253at2759"/>
<dbReference type="AlphaFoldDB" id="A0A427YP97"/>
<keyword evidence="2" id="KW-0521">NADP</keyword>
<protein>
    <recommendedName>
        <fullName evidence="4">NADP-dependent oxidoreductase domain-containing protein</fullName>
    </recommendedName>
</protein>
<dbReference type="PANTHER" id="PTHR43827:SF3">
    <property type="entry name" value="NADP-DEPENDENT OXIDOREDUCTASE DOMAIN-CONTAINING PROTEIN"/>
    <property type="match status" value="1"/>
</dbReference>